<protein>
    <recommendedName>
        <fullName evidence="2">MATH domain-containing protein</fullName>
    </recommendedName>
</protein>
<accession>A0A368QAW5</accession>
<evidence type="ECO:0000256" key="1">
    <source>
        <dbReference type="SAM" id="MobiDB-lite"/>
    </source>
</evidence>
<reference evidence="3" key="2">
    <citation type="submission" date="2015-07" db="EMBL/GenBank/DDBJ databases">
        <authorList>
            <person name="Noorani M."/>
        </authorList>
    </citation>
    <scope>NUCLEOTIDE SEQUENCE</scope>
    <source>
        <strain evidence="3">Yugu1</strain>
    </source>
</reference>
<dbReference type="InterPro" id="IPR008974">
    <property type="entry name" value="TRAF-like"/>
</dbReference>
<dbReference type="CDD" id="cd00121">
    <property type="entry name" value="MATH"/>
    <property type="match status" value="2"/>
</dbReference>
<dbReference type="GO" id="GO:0016567">
    <property type="term" value="P:protein ubiquitination"/>
    <property type="evidence" value="ECO:0007669"/>
    <property type="project" value="InterPro"/>
</dbReference>
<dbReference type="OrthoDB" id="695809at2759"/>
<dbReference type="InterPro" id="IPR045005">
    <property type="entry name" value="BPM1-6"/>
</dbReference>
<feature type="domain" description="MATH" evidence="2">
    <location>
        <begin position="202"/>
        <end position="334"/>
    </location>
</feature>
<dbReference type="InterPro" id="IPR002083">
    <property type="entry name" value="MATH/TRAF_dom"/>
</dbReference>
<dbReference type="EMBL" id="CM003530">
    <property type="protein sequence ID" value="RCV15131.1"/>
    <property type="molecule type" value="Genomic_DNA"/>
</dbReference>
<evidence type="ECO:0000313" key="3">
    <source>
        <dbReference type="EMBL" id="RCV15131.1"/>
    </source>
</evidence>
<dbReference type="Pfam" id="PF22486">
    <property type="entry name" value="MATH_2"/>
    <property type="match status" value="1"/>
</dbReference>
<gene>
    <name evidence="3" type="ORF">SETIT_3G033100v2</name>
</gene>
<dbReference type="Gene3D" id="2.60.210.10">
    <property type="entry name" value="Apoptosis, Tumor Necrosis Factor Receptor Associated Protein 2, Chain A"/>
    <property type="match status" value="2"/>
</dbReference>
<dbReference type="SUPFAM" id="SSF49599">
    <property type="entry name" value="TRAF domain-like"/>
    <property type="match status" value="2"/>
</dbReference>
<name>A0A368QAW5_SETIT</name>
<dbReference type="PROSITE" id="PS50144">
    <property type="entry name" value="MATH"/>
    <property type="match status" value="1"/>
</dbReference>
<feature type="region of interest" description="Disordered" evidence="1">
    <location>
        <begin position="166"/>
        <end position="190"/>
    </location>
</feature>
<proteinExistence type="predicted"/>
<dbReference type="PANTHER" id="PTHR26379">
    <property type="entry name" value="BTB/POZ AND MATH DOMAIN-CONTAINING PROTEIN 1"/>
    <property type="match status" value="1"/>
</dbReference>
<reference evidence="3" key="1">
    <citation type="journal article" date="2012" name="Nat. Biotechnol.">
        <title>Reference genome sequence of the model plant Setaria.</title>
        <authorList>
            <person name="Bennetzen J.L."/>
            <person name="Schmutz J."/>
            <person name="Wang H."/>
            <person name="Percifield R."/>
            <person name="Hawkins J."/>
            <person name="Pontaroli A.C."/>
            <person name="Estep M."/>
            <person name="Feng L."/>
            <person name="Vaughn J.N."/>
            <person name="Grimwood J."/>
            <person name="Jenkins J."/>
            <person name="Barry K."/>
            <person name="Lindquist E."/>
            <person name="Hellsten U."/>
            <person name="Deshpande S."/>
            <person name="Wang X."/>
            <person name="Wu X."/>
            <person name="Mitros T."/>
            <person name="Triplett J."/>
            <person name="Yang X."/>
            <person name="Ye C.Y."/>
            <person name="Mauro-Herrera M."/>
            <person name="Wang L."/>
            <person name="Li P."/>
            <person name="Sharma M."/>
            <person name="Sharma R."/>
            <person name="Ronald P.C."/>
            <person name="Panaud O."/>
            <person name="Kellogg E.A."/>
            <person name="Brutnell T.P."/>
            <person name="Doust A.N."/>
            <person name="Tuskan G.A."/>
            <person name="Rokhsar D."/>
            <person name="Devos K.M."/>
        </authorList>
    </citation>
    <scope>NUCLEOTIDE SEQUENCE [LARGE SCALE GENOMIC DNA]</scope>
    <source>
        <strain evidence="3">Yugu1</strain>
    </source>
</reference>
<sequence length="413" mass="46021">MSLDVAPSLPSASTISATATTGIHVIKLSGYSHAKLLLENQGLPQRKKRACAPGSIALFLVLVSEPKHDVHADFELSLVRHGSKLQVEVLRHGGPSTFNGDTNAWGYEDIGARGELEDPEFLNDDAILIRCDITVLNDPAVERRDLEALDLLCDCNDGRCKNLHTHGGGIRKKKKKVQSHSDKLQETPPLPSASTIAITASAGCHVVKVSGYSQTKLLPGNGEYIKSAEFKEAGHRWCIRCYPDGDRDETAGHVSLFLELAGRSTEVHAEYQFSLVPHGQLTTAPHGGRTGTDRRTFGSRYTDNRFGFSEFVAREDLERSEYLKDDCFYIRCDIIAMNKPVVKLHDPETLDLLCYCTDDLCENIHARNKVEAEAFGKPRRCLRMRLKRMLLSCLRIREKSSQDPVFDVEYSRL</sequence>
<feature type="compositionally biased region" description="Basic residues" evidence="1">
    <location>
        <begin position="166"/>
        <end position="178"/>
    </location>
</feature>
<organism evidence="3">
    <name type="scientific">Setaria italica</name>
    <name type="common">Foxtail millet</name>
    <name type="synonym">Panicum italicum</name>
    <dbReference type="NCBI Taxonomy" id="4555"/>
    <lineage>
        <taxon>Eukaryota</taxon>
        <taxon>Viridiplantae</taxon>
        <taxon>Streptophyta</taxon>
        <taxon>Embryophyta</taxon>
        <taxon>Tracheophyta</taxon>
        <taxon>Spermatophyta</taxon>
        <taxon>Magnoliopsida</taxon>
        <taxon>Liliopsida</taxon>
        <taxon>Poales</taxon>
        <taxon>Poaceae</taxon>
        <taxon>PACMAD clade</taxon>
        <taxon>Panicoideae</taxon>
        <taxon>Panicodae</taxon>
        <taxon>Paniceae</taxon>
        <taxon>Cenchrinae</taxon>
        <taxon>Setaria</taxon>
    </lineage>
</organism>
<dbReference type="AlphaFoldDB" id="A0A368QAW5"/>
<dbReference type="PANTHER" id="PTHR26379:SF443">
    <property type="entry name" value="MATH DOMAIN CONTAINING PROTEIN"/>
    <property type="match status" value="1"/>
</dbReference>
<evidence type="ECO:0000259" key="2">
    <source>
        <dbReference type="PROSITE" id="PS50144"/>
    </source>
</evidence>